<dbReference type="EnsemblPlants" id="OB07G18570.1">
    <property type="protein sequence ID" value="OB07G18570.1"/>
    <property type="gene ID" value="OB07G18570"/>
</dbReference>
<evidence type="ECO:0000313" key="2">
    <source>
        <dbReference type="Proteomes" id="UP000006038"/>
    </source>
</evidence>
<dbReference type="Proteomes" id="UP000006038">
    <property type="component" value="Chromosome 7"/>
</dbReference>
<accession>J3MKC5</accession>
<name>J3MKC5_ORYBR</name>
<dbReference type="Gramene" id="OB07G18570.1">
    <property type="protein sequence ID" value="OB07G18570.1"/>
    <property type="gene ID" value="OB07G18570"/>
</dbReference>
<reference evidence="1" key="2">
    <citation type="submission" date="2013-04" db="UniProtKB">
        <authorList>
            <consortium name="EnsemblPlants"/>
        </authorList>
    </citation>
    <scope>IDENTIFICATION</scope>
</reference>
<reference evidence="1" key="1">
    <citation type="journal article" date="2013" name="Nat. Commun.">
        <title>Whole-genome sequencing of Oryza brachyantha reveals mechanisms underlying Oryza genome evolution.</title>
        <authorList>
            <person name="Chen J."/>
            <person name="Huang Q."/>
            <person name="Gao D."/>
            <person name="Wang J."/>
            <person name="Lang Y."/>
            <person name="Liu T."/>
            <person name="Li B."/>
            <person name="Bai Z."/>
            <person name="Luis Goicoechea J."/>
            <person name="Liang C."/>
            <person name="Chen C."/>
            <person name="Zhang W."/>
            <person name="Sun S."/>
            <person name="Liao Y."/>
            <person name="Zhang X."/>
            <person name="Yang L."/>
            <person name="Song C."/>
            <person name="Wang M."/>
            <person name="Shi J."/>
            <person name="Liu G."/>
            <person name="Liu J."/>
            <person name="Zhou H."/>
            <person name="Zhou W."/>
            <person name="Yu Q."/>
            <person name="An N."/>
            <person name="Chen Y."/>
            <person name="Cai Q."/>
            <person name="Wang B."/>
            <person name="Liu B."/>
            <person name="Min J."/>
            <person name="Huang Y."/>
            <person name="Wu H."/>
            <person name="Li Z."/>
            <person name="Zhang Y."/>
            <person name="Yin Y."/>
            <person name="Song W."/>
            <person name="Jiang J."/>
            <person name="Jackson S.A."/>
            <person name="Wing R.A."/>
            <person name="Wang J."/>
            <person name="Chen M."/>
        </authorList>
    </citation>
    <scope>NUCLEOTIDE SEQUENCE [LARGE SCALE GENOMIC DNA]</scope>
    <source>
        <strain evidence="1">cv. IRGC 101232</strain>
    </source>
</reference>
<organism evidence="1">
    <name type="scientific">Oryza brachyantha</name>
    <name type="common">malo sina</name>
    <dbReference type="NCBI Taxonomy" id="4533"/>
    <lineage>
        <taxon>Eukaryota</taxon>
        <taxon>Viridiplantae</taxon>
        <taxon>Streptophyta</taxon>
        <taxon>Embryophyta</taxon>
        <taxon>Tracheophyta</taxon>
        <taxon>Spermatophyta</taxon>
        <taxon>Magnoliopsida</taxon>
        <taxon>Liliopsida</taxon>
        <taxon>Poales</taxon>
        <taxon>Poaceae</taxon>
        <taxon>BOP clade</taxon>
        <taxon>Oryzoideae</taxon>
        <taxon>Oryzeae</taxon>
        <taxon>Oryzinae</taxon>
        <taxon>Oryza</taxon>
    </lineage>
</organism>
<keyword evidence="2" id="KW-1185">Reference proteome</keyword>
<proteinExistence type="predicted"/>
<evidence type="ECO:0000313" key="1">
    <source>
        <dbReference type="EnsemblPlants" id="OB07G18570.1"/>
    </source>
</evidence>
<sequence length="68" mass="7456">KPGIRVSINLGILPNLNAYCFLLELGSCLGGVNFGQSQLHVSTTVVRPFLWNHPTHVLHQHGKLIIGE</sequence>
<dbReference type="HOGENOM" id="CLU_2801585_0_0_1"/>
<protein>
    <submittedName>
        <fullName evidence="1">Uncharacterized protein</fullName>
    </submittedName>
</protein>
<dbReference type="AlphaFoldDB" id="J3MKC5"/>